<dbReference type="RefSeq" id="WP_093730787.1">
    <property type="nucleotide sequence ID" value="NZ_FMYW01000011.1"/>
</dbReference>
<organism evidence="9 10">
    <name type="scientific">Succiniclasticum ruminis</name>
    <dbReference type="NCBI Taxonomy" id="40841"/>
    <lineage>
        <taxon>Bacteria</taxon>
        <taxon>Bacillati</taxon>
        <taxon>Bacillota</taxon>
        <taxon>Negativicutes</taxon>
        <taxon>Acidaminococcales</taxon>
        <taxon>Acidaminococcaceae</taxon>
        <taxon>Succiniclasticum</taxon>
    </lineage>
</organism>
<dbReference type="Gene3D" id="1.20.58.180">
    <property type="entry name" value="Class II aaRS and biotin synthetases, domain 2"/>
    <property type="match status" value="1"/>
</dbReference>
<evidence type="ECO:0000256" key="3">
    <source>
        <dbReference type="ARBA" id="ARBA00022741"/>
    </source>
</evidence>
<comment type="catalytic activity">
    <reaction evidence="7 8">
        <text>tRNA(Gly) + glycine + ATP = glycyl-tRNA(Gly) + AMP + diphosphate</text>
        <dbReference type="Rhea" id="RHEA:16013"/>
        <dbReference type="Rhea" id="RHEA-COMP:9664"/>
        <dbReference type="Rhea" id="RHEA-COMP:9683"/>
        <dbReference type="ChEBI" id="CHEBI:30616"/>
        <dbReference type="ChEBI" id="CHEBI:33019"/>
        <dbReference type="ChEBI" id="CHEBI:57305"/>
        <dbReference type="ChEBI" id="CHEBI:78442"/>
        <dbReference type="ChEBI" id="CHEBI:78522"/>
        <dbReference type="ChEBI" id="CHEBI:456215"/>
        <dbReference type="EC" id="6.1.1.14"/>
    </reaction>
</comment>
<comment type="subcellular location">
    <subcellularLocation>
        <location evidence="8">Cytoplasm</location>
    </subcellularLocation>
</comment>
<accession>A0A1G6N0L1</accession>
<evidence type="ECO:0000256" key="6">
    <source>
        <dbReference type="ARBA" id="ARBA00023146"/>
    </source>
</evidence>
<dbReference type="InterPro" id="IPR006194">
    <property type="entry name" value="Gly-tRNA-synth_heterodimer"/>
</dbReference>
<name>A0A1G6N0L1_9FIRM</name>
<dbReference type="PANTHER" id="PTHR30075">
    <property type="entry name" value="GLYCYL-TRNA SYNTHETASE"/>
    <property type="match status" value="1"/>
</dbReference>
<dbReference type="HAMAP" id="MF_00254">
    <property type="entry name" value="Gly_tRNA_synth_alpha"/>
    <property type="match status" value="1"/>
</dbReference>
<dbReference type="GO" id="GO:0016740">
    <property type="term" value="F:transferase activity"/>
    <property type="evidence" value="ECO:0007669"/>
    <property type="project" value="UniProtKB-ARBA"/>
</dbReference>
<dbReference type="SUPFAM" id="SSF55681">
    <property type="entry name" value="Class II aaRS and biotin synthetases"/>
    <property type="match status" value="1"/>
</dbReference>
<dbReference type="GO" id="GO:0140096">
    <property type="term" value="F:catalytic activity, acting on a protein"/>
    <property type="evidence" value="ECO:0007669"/>
    <property type="project" value="UniProtKB-ARBA"/>
</dbReference>
<keyword evidence="6 8" id="KW-0030">Aminoacyl-tRNA synthetase</keyword>
<dbReference type="PANTHER" id="PTHR30075:SF2">
    <property type="entry name" value="GLYCINE--TRNA LIGASE, CHLOROPLASTIC_MITOCHONDRIAL 2"/>
    <property type="match status" value="1"/>
</dbReference>
<dbReference type="Pfam" id="PF02091">
    <property type="entry name" value="tRNA-synt_2e"/>
    <property type="match status" value="1"/>
</dbReference>
<comment type="similarity">
    <text evidence="1 8">Belongs to the class-II aminoacyl-tRNA synthetase family.</text>
</comment>
<dbReference type="GO" id="GO:0005524">
    <property type="term" value="F:ATP binding"/>
    <property type="evidence" value="ECO:0007669"/>
    <property type="project" value="UniProtKB-UniRule"/>
</dbReference>
<keyword evidence="2 8" id="KW-0436">Ligase</keyword>
<dbReference type="InterPro" id="IPR002310">
    <property type="entry name" value="Gly-tRNA_ligase_asu"/>
</dbReference>
<dbReference type="CDD" id="cd00733">
    <property type="entry name" value="GlyRS_alpha_core"/>
    <property type="match status" value="1"/>
</dbReference>
<dbReference type="GO" id="GO:0006426">
    <property type="term" value="P:glycyl-tRNA aminoacylation"/>
    <property type="evidence" value="ECO:0007669"/>
    <property type="project" value="UniProtKB-UniRule"/>
</dbReference>
<keyword evidence="3 8" id="KW-0547">Nucleotide-binding</keyword>
<dbReference type="InterPro" id="IPR045864">
    <property type="entry name" value="aa-tRNA-synth_II/BPL/LPL"/>
</dbReference>
<evidence type="ECO:0000256" key="5">
    <source>
        <dbReference type="ARBA" id="ARBA00022917"/>
    </source>
</evidence>
<evidence type="ECO:0000256" key="4">
    <source>
        <dbReference type="ARBA" id="ARBA00022840"/>
    </source>
</evidence>
<dbReference type="NCBIfam" id="NF006827">
    <property type="entry name" value="PRK09348.1"/>
    <property type="match status" value="1"/>
</dbReference>
<protein>
    <recommendedName>
        <fullName evidence="8">Glycine--tRNA ligase alpha subunit</fullName>
        <ecNumber evidence="8">6.1.1.14</ecNumber>
    </recommendedName>
    <alternativeName>
        <fullName evidence="8">Glycyl-tRNA synthetase alpha subunit</fullName>
        <shortName evidence="8">GlyRS</shortName>
    </alternativeName>
</protein>
<reference evidence="10" key="1">
    <citation type="submission" date="2016-10" db="EMBL/GenBank/DDBJ databases">
        <authorList>
            <person name="Varghese N."/>
            <person name="Submissions S."/>
        </authorList>
    </citation>
    <scope>NUCLEOTIDE SEQUENCE [LARGE SCALE GENOMIC DNA]</scope>
    <source>
        <strain evidence="10">DSM 11005</strain>
    </source>
</reference>
<dbReference type="GO" id="GO:0004820">
    <property type="term" value="F:glycine-tRNA ligase activity"/>
    <property type="evidence" value="ECO:0007669"/>
    <property type="project" value="UniProtKB-UniRule"/>
</dbReference>
<dbReference type="EMBL" id="FMYW01000011">
    <property type="protein sequence ID" value="SDC61353.1"/>
    <property type="molecule type" value="Genomic_DNA"/>
</dbReference>
<dbReference type="EC" id="6.1.1.14" evidence="8"/>
<dbReference type="PROSITE" id="PS50861">
    <property type="entry name" value="AA_TRNA_LIGASE_II_GLYAB"/>
    <property type="match status" value="1"/>
</dbReference>
<sequence length="292" mass="33737">MDFQQMVLTLQKFWSEQDCILAQPYDMEKGAGTMNPLTFLRVLGPEPWRVAYVEPSRRPADGRYGDNPNRLFQHHQYQVIIKPSPANIQDLYLQSLAALGFKAEEHDIRFVEDNWESPTLGAWGLGWEVWLDGMEITQFTYFQQVGSLDIKPVAVEITYGLERIAMYIQGVENVYDVKWVGDVTYGDVFHDNEVEQSWYSFQLADTDMLFDVFEKFEKEAERIVETGNIRPAYDYVLKCSHTFNLLDSRGAISVSERAAYIGRVRRLARLCAKAYVEQREKMGFPLLKGGNK</sequence>
<proteinExistence type="inferred from homology"/>
<evidence type="ECO:0000256" key="1">
    <source>
        <dbReference type="ARBA" id="ARBA00008226"/>
    </source>
</evidence>
<dbReference type="NCBIfam" id="TIGR00388">
    <property type="entry name" value="glyQ"/>
    <property type="match status" value="1"/>
</dbReference>
<keyword evidence="5 8" id="KW-0648">Protein biosynthesis</keyword>
<evidence type="ECO:0000256" key="7">
    <source>
        <dbReference type="ARBA" id="ARBA00047937"/>
    </source>
</evidence>
<dbReference type="AlphaFoldDB" id="A0A1G6N0L1"/>
<dbReference type="PRINTS" id="PR01044">
    <property type="entry name" value="TRNASYNTHGA"/>
</dbReference>
<comment type="subunit">
    <text evidence="8">Tetramer of two alpha and two beta subunits.</text>
</comment>
<evidence type="ECO:0000313" key="10">
    <source>
        <dbReference type="Proteomes" id="UP000198943"/>
    </source>
</evidence>
<evidence type="ECO:0000256" key="8">
    <source>
        <dbReference type="HAMAP-Rule" id="MF_00254"/>
    </source>
</evidence>
<evidence type="ECO:0000313" key="9">
    <source>
        <dbReference type="EMBL" id="SDC61353.1"/>
    </source>
</evidence>
<dbReference type="GO" id="GO:0005829">
    <property type="term" value="C:cytosol"/>
    <property type="evidence" value="ECO:0007669"/>
    <property type="project" value="TreeGrafter"/>
</dbReference>
<dbReference type="OrthoDB" id="9802183at2"/>
<gene>
    <name evidence="8" type="primary">glyQ</name>
    <name evidence="9" type="ORF">SAMN04487864_11172</name>
</gene>
<dbReference type="Gene3D" id="3.30.930.10">
    <property type="entry name" value="Bira Bifunctional Protein, Domain 2"/>
    <property type="match status" value="1"/>
</dbReference>
<keyword evidence="4 8" id="KW-0067">ATP-binding</keyword>
<dbReference type="FunFam" id="3.30.930.10:FF:000006">
    <property type="entry name" value="Glycine--tRNA ligase alpha subunit"/>
    <property type="match status" value="1"/>
</dbReference>
<keyword evidence="10" id="KW-1185">Reference proteome</keyword>
<dbReference type="Proteomes" id="UP000198943">
    <property type="component" value="Unassembled WGS sequence"/>
</dbReference>
<evidence type="ECO:0000256" key="2">
    <source>
        <dbReference type="ARBA" id="ARBA00022598"/>
    </source>
</evidence>
<keyword evidence="8" id="KW-0963">Cytoplasm</keyword>